<evidence type="ECO:0000259" key="1">
    <source>
        <dbReference type="Pfam" id="PF01548"/>
    </source>
</evidence>
<feature type="domain" description="Transposase IS110-like N-terminal" evidence="1">
    <location>
        <begin position="6"/>
        <end position="146"/>
    </location>
</feature>
<sequence length="342" mass="37303">MQVTTVGLDLAKSVFQVHAVDAEGRVVFRKALRRAQVLPFFAKLPACLVGMEACGTAHHWARELTKLGHAVRLMPPAYVKPYVKRGKTDAADAEAICEAVTRPTMRFVPVKSAEQQAALALHRTRELLVRQRTQLVNMLRGLLAEFGIEMARGLHHALRLARRLSAGEAPEVPPSARLVGQGLADQIGTVQLQLARLEKELLAWHHSNELSQRLATIPGIGVISATALAASAIEPERFRSGRQFAASLGLTPLQNCSGGRERMGRISRMGDRYLRRLLVVGMTSLVRRARIQPASVDPRLPAMLARKPARLVTVAAANRTARVAWAIMTRGGTYRAPISAAA</sequence>
<dbReference type="InterPro" id="IPR003346">
    <property type="entry name" value="Transposase_20"/>
</dbReference>
<dbReference type="GO" id="GO:0003677">
    <property type="term" value="F:DNA binding"/>
    <property type="evidence" value="ECO:0007669"/>
    <property type="project" value="InterPro"/>
</dbReference>
<dbReference type="EMBL" id="JAGWCR010000017">
    <property type="protein sequence ID" value="MBS3651955.1"/>
    <property type="molecule type" value="Genomic_DNA"/>
</dbReference>
<dbReference type="NCBIfam" id="NF033542">
    <property type="entry name" value="transpos_IS110"/>
    <property type="match status" value="1"/>
</dbReference>
<dbReference type="Proteomes" id="UP000680348">
    <property type="component" value="Unassembled WGS sequence"/>
</dbReference>
<dbReference type="RefSeq" id="WP_188257502.1">
    <property type="nucleotide sequence ID" value="NZ_JABVCF010000017.1"/>
</dbReference>
<dbReference type="InterPro" id="IPR047650">
    <property type="entry name" value="Transpos_IS110"/>
</dbReference>
<dbReference type="AlphaFoldDB" id="A0A942E656"/>
<dbReference type="Pfam" id="PF01548">
    <property type="entry name" value="DEDD_Tnp_IS110"/>
    <property type="match status" value="1"/>
</dbReference>
<dbReference type="PANTHER" id="PTHR33055:SF3">
    <property type="entry name" value="PUTATIVE TRANSPOSASE FOR IS117-RELATED"/>
    <property type="match status" value="1"/>
</dbReference>
<dbReference type="Pfam" id="PF02371">
    <property type="entry name" value="Transposase_20"/>
    <property type="match status" value="1"/>
</dbReference>
<comment type="caution">
    <text evidence="3">The sequence shown here is derived from an EMBL/GenBank/DDBJ whole genome shotgun (WGS) entry which is preliminary data.</text>
</comment>
<organism evidence="3 4">
    <name type="scientific">Pseudaminobacter soli</name>
    <name type="common">ex Zhang et al. 2022</name>
    <dbReference type="NCBI Taxonomy" id="2831468"/>
    <lineage>
        <taxon>Bacteria</taxon>
        <taxon>Pseudomonadati</taxon>
        <taxon>Pseudomonadota</taxon>
        <taxon>Alphaproteobacteria</taxon>
        <taxon>Hyphomicrobiales</taxon>
        <taxon>Phyllobacteriaceae</taxon>
        <taxon>Pseudaminobacter</taxon>
    </lineage>
</organism>
<name>A0A942E656_9HYPH</name>
<protein>
    <submittedName>
        <fullName evidence="3">IS110 family transposase</fullName>
    </submittedName>
</protein>
<accession>A0A942E656</accession>
<evidence type="ECO:0000259" key="2">
    <source>
        <dbReference type="Pfam" id="PF02371"/>
    </source>
</evidence>
<proteinExistence type="predicted"/>
<evidence type="ECO:0000313" key="4">
    <source>
        <dbReference type="Proteomes" id="UP000680348"/>
    </source>
</evidence>
<feature type="domain" description="Transposase IS116/IS110/IS902 C-terminal" evidence="2">
    <location>
        <begin position="212"/>
        <end position="288"/>
    </location>
</feature>
<keyword evidence="4" id="KW-1185">Reference proteome</keyword>
<gene>
    <name evidence="3" type="ORF">KEU06_25445</name>
</gene>
<dbReference type="InterPro" id="IPR002525">
    <property type="entry name" value="Transp_IS110-like_N"/>
</dbReference>
<dbReference type="PANTHER" id="PTHR33055">
    <property type="entry name" value="TRANSPOSASE FOR INSERTION SEQUENCE ELEMENT IS1111A"/>
    <property type="match status" value="1"/>
</dbReference>
<dbReference type="GO" id="GO:0004803">
    <property type="term" value="F:transposase activity"/>
    <property type="evidence" value="ECO:0007669"/>
    <property type="project" value="InterPro"/>
</dbReference>
<evidence type="ECO:0000313" key="3">
    <source>
        <dbReference type="EMBL" id="MBS3651955.1"/>
    </source>
</evidence>
<dbReference type="GO" id="GO:0006313">
    <property type="term" value="P:DNA transposition"/>
    <property type="evidence" value="ECO:0007669"/>
    <property type="project" value="InterPro"/>
</dbReference>
<reference evidence="3" key="1">
    <citation type="submission" date="2021-04" db="EMBL/GenBank/DDBJ databases">
        <title>Pseudaminobacter soli sp. nov., isolated from paddy soil contaminated by heavy metals.</title>
        <authorList>
            <person name="Zhang K."/>
        </authorList>
    </citation>
    <scope>NUCLEOTIDE SEQUENCE</scope>
    <source>
        <strain evidence="3">19-2017</strain>
    </source>
</reference>